<dbReference type="PANTHER" id="PTHR33498:SF1">
    <property type="entry name" value="TRANSPOSASE FOR INSERTION SEQUENCE ELEMENT IS1557"/>
    <property type="match status" value="1"/>
</dbReference>
<protein>
    <submittedName>
        <fullName evidence="2">ISL3 family transposase</fullName>
    </submittedName>
</protein>
<dbReference type="InterPro" id="IPR029261">
    <property type="entry name" value="Transposase_Znf"/>
</dbReference>
<comment type="caution">
    <text evidence="2">The sequence shown here is derived from an EMBL/GenBank/DDBJ whole genome shotgun (WGS) entry which is preliminary data.</text>
</comment>
<organism evidence="2 3">
    <name type="scientific">Winogradskya humida</name>
    <dbReference type="NCBI Taxonomy" id="113566"/>
    <lineage>
        <taxon>Bacteria</taxon>
        <taxon>Bacillati</taxon>
        <taxon>Actinomycetota</taxon>
        <taxon>Actinomycetes</taxon>
        <taxon>Micromonosporales</taxon>
        <taxon>Micromonosporaceae</taxon>
        <taxon>Winogradskya</taxon>
    </lineage>
</organism>
<proteinExistence type="predicted"/>
<dbReference type="EMBL" id="BOMN01000155">
    <property type="protein sequence ID" value="GIE26864.1"/>
    <property type="molecule type" value="Genomic_DNA"/>
</dbReference>
<evidence type="ECO:0000313" key="3">
    <source>
        <dbReference type="Proteomes" id="UP000603200"/>
    </source>
</evidence>
<evidence type="ECO:0000259" key="1">
    <source>
        <dbReference type="PROSITE" id="PS50531"/>
    </source>
</evidence>
<dbReference type="InterPro" id="IPR002560">
    <property type="entry name" value="Transposase_DDE"/>
</dbReference>
<dbReference type="PROSITE" id="PS50531">
    <property type="entry name" value="HTH_IS21"/>
    <property type="match status" value="1"/>
</dbReference>
<gene>
    <name evidence="2" type="ORF">Ahu01nite_099660</name>
</gene>
<dbReference type="InterPro" id="IPR017894">
    <property type="entry name" value="HTH_IS21_transposase_type"/>
</dbReference>
<evidence type="ECO:0000313" key="2">
    <source>
        <dbReference type="EMBL" id="GIE26864.1"/>
    </source>
</evidence>
<name>A0ABQ4A7Q9_9ACTN</name>
<keyword evidence="3" id="KW-1185">Reference proteome</keyword>
<accession>A0ABQ4A7Q9</accession>
<dbReference type="NCBIfam" id="NF033550">
    <property type="entry name" value="transpos_ISL3"/>
    <property type="match status" value="1"/>
</dbReference>
<sequence>MIVFVVVDMIDVDVLVNTVFSGLSPLVIDDVPDQGELILIRARTPSRAVVCPDCGALTERVHGYHERVVADVPVDARRVVLRVRVRRMVCPTRGCWQTFREQVHGVLERYQRRTPRLAGQIGAVVKELAGRASARLLSALAVVVSRHTALRLLLGLPPPQRPVPRVLGVDDFALRRSRQYATVLIDAETHERVDVLPDREADTLEKWLREHPGVQIVCRDSSATYAEAIRRALPAAVQVADRWHLWHNFAEAAGKEVAAHSLCWAKSGPPPRDGPQAVTTQERWQQIHALIDKGVGLLECGRRLNLSLNTFKRYARITEPDRLVRVPKYRPTLVDPYREHLRRRREQNPAIAVTHLFNEIKDLGYGGSMNLLVRYITQGRVEGDLPPMSPRRLTSLVLTHPDHLTDTQRERHHELTTACPEMTALTSLVGSFAELLRPATANNDRLTDWISAAREEDLPHLHAFTRGLDRDRDAVDAAVTLSHHNGTTEGVNTKTKLLKRQMYGRAGFTLLRHRILLG</sequence>
<reference evidence="2 3" key="1">
    <citation type="submission" date="2021-01" db="EMBL/GenBank/DDBJ databases">
        <title>Whole genome shotgun sequence of Actinoplanes humidus NBRC 14915.</title>
        <authorList>
            <person name="Komaki H."/>
            <person name="Tamura T."/>
        </authorList>
    </citation>
    <scope>NUCLEOTIDE SEQUENCE [LARGE SCALE GENOMIC DNA]</scope>
    <source>
        <strain evidence="2 3">NBRC 14915</strain>
    </source>
</reference>
<dbReference type="Pfam" id="PF01610">
    <property type="entry name" value="DDE_Tnp_ISL3"/>
    <property type="match status" value="2"/>
</dbReference>
<dbReference type="PANTHER" id="PTHR33498">
    <property type="entry name" value="TRANSPOSASE FOR INSERTION SEQUENCE ELEMENT IS1557"/>
    <property type="match status" value="1"/>
</dbReference>
<dbReference type="Pfam" id="PF14690">
    <property type="entry name" value="Zn_ribbon_ISL3"/>
    <property type="match status" value="1"/>
</dbReference>
<dbReference type="InterPro" id="IPR047951">
    <property type="entry name" value="Transpos_ISL3"/>
</dbReference>
<dbReference type="Proteomes" id="UP000603200">
    <property type="component" value="Unassembled WGS sequence"/>
</dbReference>
<feature type="domain" description="HTH IS21-type" evidence="1">
    <location>
        <begin position="282"/>
        <end position="345"/>
    </location>
</feature>